<comment type="pathway">
    <text evidence="3 18">Amino-acid biosynthesis; L-methionine biosynthesis via de novo pathway; L-homoserine from L-aspartate: step 3/3.</text>
</comment>
<dbReference type="FunFam" id="3.30.360.10:FF:000005">
    <property type="entry name" value="Homoserine dehydrogenase"/>
    <property type="match status" value="1"/>
</dbReference>
<dbReference type="Gene3D" id="3.40.50.720">
    <property type="entry name" value="NAD(P)-binding Rossmann-like Domain"/>
    <property type="match status" value="1"/>
</dbReference>
<accession>A0A1N7M4U3</accession>
<dbReference type="InterPro" id="IPR019811">
    <property type="entry name" value="HDH_CS"/>
</dbReference>
<evidence type="ECO:0000259" key="20">
    <source>
        <dbReference type="PROSITE" id="PS51671"/>
    </source>
</evidence>
<keyword evidence="22" id="KW-1185">Reference proteome</keyword>
<proteinExistence type="inferred from homology"/>
<dbReference type="PANTHER" id="PTHR43331:SF1">
    <property type="entry name" value="HOMOSERINE DEHYDROGENASE"/>
    <property type="match status" value="1"/>
</dbReference>
<dbReference type="NCBIfam" id="NF004976">
    <property type="entry name" value="PRK06349.1"/>
    <property type="match status" value="1"/>
</dbReference>
<protein>
    <recommendedName>
        <fullName evidence="6 18">Homoserine dehydrogenase</fullName>
        <ecNumber evidence="5 18">1.1.1.3</ecNumber>
    </recommendedName>
</protein>
<dbReference type="SUPFAM" id="SSF55021">
    <property type="entry name" value="ACT-like"/>
    <property type="match status" value="1"/>
</dbReference>
<keyword evidence="7 18" id="KW-0028">Amino-acid biosynthesis</keyword>
<dbReference type="Proteomes" id="UP000186795">
    <property type="component" value="Unassembled WGS sequence"/>
</dbReference>
<evidence type="ECO:0000256" key="8">
    <source>
        <dbReference type="ARBA" id="ARBA00022697"/>
    </source>
</evidence>
<feature type="binding site" evidence="17">
    <location>
        <begin position="11"/>
        <end position="18"/>
    </location>
    <ligand>
        <name>NADP(+)</name>
        <dbReference type="ChEBI" id="CHEBI:58349"/>
    </ligand>
</feature>
<dbReference type="Gene3D" id="3.30.70.260">
    <property type="match status" value="1"/>
</dbReference>
<dbReference type="InterPro" id="IPR001342">
    <property type="entry name" value="HDH_cat"/>
</dbReference>
<evidence type="ECO:0000256" key="1">
    <source>
        <dbReference type="ARBA" id="ARBA00001920"/>
    </source>
</evidence>
<evidence type="ECO:0000256" key="18">
    <source>
        <dbReference type="RuleBase" id="RU000579"/>
    </source>
</evidence>
<feature type="domain" description="ACT" evidence="20">
    <location>
        <begin position="352"/>
        <end position="427"/>
    </location>
</feature>
<comment type="similarity">
    <text evidence="4 19">Belongs to the homoserine dehydrogenase family.</text>
</comment>
<dbReference type="RefSeq" id="WP_076524851.1">
    <property type="nucleotide sequence ID" value="NZ_CP048103.1"/>
</dbReference>
<dbReference type="PANTHER" id="PTHR43331">
    <property type="entry name" value="HOMOSERINE DEHYDROGENASE"/>
    <property type="match status" value="1"/>
</dbReference>
<gene>
    <name evidence="21" type="ORF">SAMN05421790_105200</name>
</gene>
<feature type="active site" description="Proton donor" evidence="16">
    <location>
        <position position="207"/>
    </location>
</feature>
<keyword evidence="8 18" id="KW-0791">Threonine biosynthesis</keyword>
<dbReference type="OrthoDB" id="9808167at2"/>
<dbReference type="FunFam" id="3.40.50.720:FF:000062">
    <property type="entry name" value="Homoserine dehydrogenase"/>
    <property type="match status" value="1"/>
</dbReference>
<comment type="pathway">
    <text evidence="2 18">Amino-acid biosynthesis; L-threonine biosynthesis; L-threonine from L-aspartate: step 3/5.</text>
</comment>
<dbReference type="Pfam" id="PF01842">
    <property type="entry name" value="ACT"/>
    <property type="match status" value="1"/>
</dbReference>
<dbReference type="Pfam" id="PF03447">
    <property type="entry name" value="NAD_binding_3"/>
    <property type="match status" value="1"/>
</dbReference>
<dbReference type="GO" id="GO:0004412">
    <property type="term" value="F:homoserine dehydrogenase activity"/>
    <property type="evidence" value="ECO:0007669"/>
    <property type="project" value="UniProtKB-EC"/>
</dbReference>
<evidence type="ECO:0000313" key="21">
    <source>
        <dbReference type="EMBL" id="SIS81063.1"/>
    </source>
</evidence>
<evidence type="ECO:0000256" key="2">
    <source>
        <dbReference type="ARBA" id="ARBA00005056"/>
    </source>
</evidence>
<evidence type="ECO:0000256" key="19">
    <source>
        <dbReference type="RuleBase" id="RU004171"/>
    </source>
</evidence>
<evidence type="ECO:0000256" key="6">
    <source>
        <dbReference type="ARBA" id="ARBA00013376"/>
    </source>
</evidence>
<sequence length="433" mass="46491">MGQEPIRVGLMGLGTVGSGVVRLVKNHQEDLLQRAGRGISIEKILVRDKRKERSVQVDPALLTDRPEEILHDEGIDLVVEVMGGIEPAYTCIREALEGGKHVVTANKDLMALHGTELLSIAGDKGCDLFYEASVAGGIPILRALTEGLSSDRISAIMGIVNGTTNYILTEMTRKGTPFADALANAQDLGYAEADPTADVEGLDAARKMVILANLGFHTHLSLEEVPVRGIRDVTTEDIRFAGQLGYVLKLIGIAKRDAGRVEVSVQPALLSGEHPLASVDGVFNAVYVHGEAVGETMFYGPGAGEMPTATAVVSDLVTVVKNMGLGINGRGIVAPYCEKRWKSPREIFAKHFLRLRLADEAGVMAALTGIFAEAAVSLEKVLQVPVSQGGEAEIVLVTHTASEHQLEAVLRRLDEMPAVRRLMSHYRVEGGDR</sequence>
<dbReference type="InterPro" id="IPR005106">
    <property type="entry name" value="Asp/hSer_DH_NAD-bd"/>
</dbReference>
<dbReference type="InterPro" id="IPR016204">
    <property type="entry name" value="HDH"/>
</dbReference>
<feature type="binding site" evidence="17">
    <location>
        <position position="107"/>
    </location>
    <ligand>
        <name>NADPH</name>
        <dbReference type="ChEBI" id="CHEBI:57783"/>
    </ligand>
</feature>
<dbReference type="EC" id="1.1.1.3" evidence="5 18"/>
<dbReference type="CDD" id="cd04881">
    <property type="entry name" value="ACT_HSDH-Hom"/>
    <property type="match status" value="1"/>
</dbReference>
<evidence type="ECO:0000256" key="3">
    <source>
        <dbReference type="ARBA" id="ARBA00005062"/>
    </source>
</evidence>
<feature type="binding site" evidence="17">
    <location>
        <position position="192"/>
    </location>
    <ligand>
        <name>L-homoserine</name>
        <dbReference type="ChEBI" id="CHEBI:57476"/>
    </ligand>
</feature>
<evidence type="ECO:0000256" key="17">
    <source>
        <dbReference type="PIRSR" id="PIRSR000098-2"/>
    </source>
</evidence>
<name>A0A1N7M4U3_9BACL</name>
<evidence type="ECO:0000256" key="12">
    <source>
        <dbReference type="ARBA" id="ARBA00023027"/>
    </source>
</evidence>
<comment type="catalytic activity">
    <reaction evidence="15">
        <text>L-homoserine + NADP(+) = L-aspartate 4-semialdehyde + NADPH + H(+)</text>
        <dbReference type="Rhea" id="RHEA:15761"/>
        <dbReference type="ChEBI" id="CHEBI:15378"/>
        <dbReference type="ChEBI" id="CHEBI:57476"/>
        <dbReference type="ChEBI" id="CHEBI:57783"/>
        <dbReference type="ChEBI" id="CHEBI:58349"/>
        <dbReference type="ChEBI" id="CHEBI:537519"/>
        <dbReference type="EC" id="1.1.1.3"/>
    </reaction>
    <physiologicalReaction direction="right-to-left" evidence="15">
        <dbReference type="Rhea" id="RHEA:15763"/>
    </physiologicalReaction>
</comment>
<keyword evidence="14 18" id="KW-0486">Methionine biosynthesis</keyword>
<evidence type="ECO:0000256" key="14">
    <source>
        <dbReference type="ARBA" id="ARBA00023167"/>
    </source>
</evidence>
<evidence type="ECO:0000256" key="16">
    <source>
        <dbReference type="PIRSR" id="PIRSR000098-1"/>
    </source>
</evidence>
<evidence type="ECO:0000256" key="5">
    <source>
        <dbReference type="ARBA" id="ARBA00013213"/>
    </source>
</evidence>
<dbReference type="GO" id="GO:0009086">
    <property type="term" value="P:methionine biosynthetic process"/>
    <property type="evidence" value="ECO:0007669"/>
    <property type="project" value="UniProtKB-KW"/>
</dbReference>
<dbReference type="EMBL" id="FTOD01000005">
    <property type="protein sequence ID" value="SIS81063.1"/>
    <property type="molecule type" value="Genomic_DNA"/>
</dbReference>
<evidence type="ECO:0000256" key="9">
    <source>
        <dbReference type="ARBA" id="ARBA00022723"/>
    </source>
</evidence>
<keyword evidence="11 18" id="KW-0560">Oxidoreductase</keyword>
<dbReference type="PROSITE" id="PS01042">
    <property type="entry name" value="HOMOSER_DHGENASE"/>
    <property type="match status" value="1"/>
</dbReference>
<dbReference type="SUPFAM" id="SSF51735">
    <property type="entry name" value="NAD(P)-binding Rossmann-fold domains"/>
    <property type="match status" value="1"/>
</dbReference>
<dbReference type="Gene3D" id="3.30.360.10">
    <property type="entry name" value="Dihydrodipicolinate Reductase, domain 2"/>
    <property type="match status" value="1"/>
</dbReference>
<keyword evidence="9" id="KW-0479">Metal-binding</keyword>
<dbReference type="SUPFAM" id="SSF55347">
    <property type="entry name" value="Glyceraldehyde-3-phosphate dehydrogenase-like, C-terminal domain"/>
    <property type="match status" value="1"/>
</dbReference>
<evidence type="ECO:0000256" key="15">
    <source>
        <dbReference type="ARBA" id="ARBA00048841"/>
    </source>
</evidence>
<evidence type="ECO:0000256" key="4">
    <source>
        <dbReference type="ARBA" id="ARBA00006753"/>
    </source>
</evidence>
<dbReference type="PIRSF" id="PIRSF000098">
    <property type="entry name" value="Homoser_dehydrog"/>
    <property type="match status" value="1"/>
</dbReference>
<dbReference type="GO" id="GO:0009088">
    <property type="term" value="P:threonine biosynthetic process"/>
    <property type="evidence" value="ECO:0007669"/>
    <property type="project" value="UniProtKB-UniPathway"/>
</dbReference>
<dbReference type="GO" id="GO:0050661">
    <property type="term" value="F:NADP binding"/>
    <property type="evidence" value="ECO:0007669"/>
    <property type="project" value="InterPro"/>
</dbReference>
<keyword evidence="13" id="KW-0915">Sodium</keyword>
<organism evidence="21 22">
    <name type="scientific">Kroppenstedtia eburnea</name>
    <dbReference type="NCBI Taxonomy" id="714067"/>
    <lineage>
        <taxon>Bacteria</taxon>
        <taxon>Bacillati</taxon>
        <taxon>Bacillota</taxon>
        <taxon>Bacilli</taxon>
        <taxon>Bacillales</taxon>
        <taxon>Thermoactinomycetaceae</taxon>
        <taxon>Kroppenstedtia</taxon>
    </lineage>
</organism>
<keyword evidence="10 17" id="KW-0521">NADP</keyword>
<evidence type="ECO:0000256" key="13">
    <source>
        <dbReference type="ARBA" id="ARBA00023053"/>
    </source>
</evidence>
<dbReference type="GO" id="GO:0046872">
    <property type="term" value="F:metal ion binding"/>
    <property type="evidence" value="ECO:0007669"/>
    <property type="project" value="UniProtKB-KW"/>
</dbReference>
<comment type="cofactor">
    <cofactor evidence="1">
        <name>a metal cation</name>
        <dbReference type="ChEBI" id="CHEBI:25213"/>
    </cofactor>
</comment>
<dbReference type="Pfam" id="PF00742">
    <property type="entry name" value="Homoserine_dh"/>
    <property type="match status" value="1"/>
</dbReference>
<dbReference type="InterPro" id="IPR002912">
    <property type="entry name" value="ACT_dom"/>
</dbReference>
<keyword evidence="12" id="KW-0520">NAD</keyword>
<evidence type="ECO:0000256" key="10">
    <source>
        <dbReference type="ARBA" id="ARBA00022857"/>
    </source>
</evidence>
<dbReference type="InterPro" id="IPR036291">
    <property type="entry name" value="NAD(P)-bd_dom_sf"/>
</dbReference>
<evidence type="ECO:0000256" key="11">
    <source>
        <dbReference type="ARBA" id="ARBA00023002"/>
    </source>
</evidence>
<dbReference type="UniPathway" id="UPA00051">
    <property type="reaction ID" value="UER00465"/>
</dbReference>
<dbReference type="AlphaFoldDB" id="A0A1N7M4U3"/>
<dbReference type="InterPro" id="IPR045865">
    <property type="entry name" value="ACT-like_dom_sf"/>
</dbReference>
<reference evidence="22" key="1">
    <citation type="submission" date="2017-01" db="EMBL/GenBank/DDBJ databases">
        <authorList>
            <person name="Varghese N."/>
            <person name="Submissions S."/>
        </authorList>
    </citation>
    <scope>NUCLEOTIDE SEQUENCE [LARGE SCALE GENOMIC DNA]</scope>
    <source>
        <strain evidence="22">DSM 45196</strain>
    </source>
</reference>
<dbReference type="UniPathway" id="UPA00050">
    <property type="reaction ID" value="UER00063"/>
</dbReference>
<evidence type="ECO:0000313" key="22">
    <source>
        <dbReference type="Proteomes" id="UP000186795"/>
    </source>
</evidence>
<dbReference type="PROSITE" id="PS51671">
    <property type="entry name" value="ACT"/>
    <property type="match status" value="1"/>
</dbReference>
<evidence type="ECO:0000256" key="7">
    <source>
        <dbReference type="ARBA" id="ARBA00022605"/>
    </source>
</evidence>